<dbReference type="EMBL" id="LGRX02005405">
    <property type="protein sequence ID" value="KAK3278495.1"/>
    <property type="molecule type" value="Genomic_DNA"/>
</dbReference>
<keyword evidence="2" id="KW-1185">Reference proteome</keyword>
<organism evidence="1 2">
    <name type="scientific">Cymbomonas tetramitiformis</name>
    <dbReference type="NCBI Taxonomy" id="36881"/>
    <lineage>
        <taxon>Eukaryota</taxon>
        <taxon>Viridiplantae</taxon>
        <taxon>Chlorophyta</taxon>
        <taxon>Pyramimonadophyceae</taxon>
        <taxon>Pyramimonadales</taxon>
        <taxon>Pyramimonadaceae</taxon>
        <taxon>Cymbomonas</taxon>
    </lineage>
</organism>
<reference evidence="1 2" key="1">
    <citation type="journal article" date="2015" name="Genome Biol. Evol.">
        <title>Comparative Genomics of a Bacterivorous Green Alga Reveals Evolutionary Causalities and Consequences of Phago-Mixotrophic Mode of Nutrition.</title>
        <authorList>
            <person name="Burns J.A."/>
            <person name="Paasch A."/>
            <person name="Narechania A."/>
            <person name="Kim E."/>
        </authorList>
    </citation>
    <scope>NUCLEOTIDE SEQUENCE [LARGE SCALE GENOMIC DNA]</scope>
    <source>
        <strain evidence="1 2">PLY_AMNH</strain>
    </source>
</reference>
<comment type="caution">
    <text evidence="1">The sequence shown here is derived from an EMBL/GenBank/DDBJ whole genome shotgun (WGS) entry which is preliminary data.</text>
</comment>
<protein>
    <submittedName>
        <fullName evidence="1">Uncharacterized protein</fullName>
    </submittedName>
</protein>
<gene>
    <name evidence="1" type="ORF">CYMTET_13571</name>
</gene>
<evidence type="ECO:0000313" key="1">
    <source>
        <dbReference type="EMBL" id="KAK3278495.1"/>
    </source>
</evidence>
<name>A0AAE0LBA4_9CHLO</name>
<accession>A0AAE0LBA4</accession>
<proteinExistence type="predicted"/>
<sequence>MWALGVVGIPAPLIAGTRGRAWGCVLSWRLGYLHDNYDLSTKFSEESEQELKHNGQQLSDRLKQIEAFAFDAVVTQPKLHNASADVALNAAMALDIGNAKKLLPNKQDIDGTAALLLRNAARHAGVPTRQQNTLVVDWDKEEKWEREKEELAKKRLDSKLSRATKIIVPEAKIPEHPSPSLLDNKAVEDAMSIEVGIAKVPLKIVAAPVEDTKPLASPVAATAEELEWAALRREAQLTNGR</sequence>
<dbReference type="AlphaFoldDB" id="A0AAE0LBA4"/>
<evidence type="ECO:0000313" key="2">
    <source>
        <dbReference type="Proteomes" id="UP001190700"/>
    </source>
</evidence>
<dbReference type="Proteomes" id="UP001190700">
    <property type="component" value="Unassembled WGS sequence"/>
</dbReference>